<dbReference type="STRING" id="685588.A0A067TJC2"/>
<protein>
    <recommendedName>
        <fullName evidence="5">Zinc finger PHD-type domain-containing protein</fullName>
    </recommendedName>
</protein>
<feature type="region of interest" description="Disordered" evidence="4">
    <location>
        <begin position="105"/>
        <end position="211"/>
    </location>
</feature>
<gene>
    <name evidence="6" type="ORF">GALMADRAFT_244816</name>
</gene>
<feature type="compositionally biased region" description="Polar residues" evidence="4">
    <location>
        <begin position="323"/>
        <end position="335"/>
    </location>
</feature>
<dbReference type="EMBL" id="KL142374">
    <property type="protein sequence ID" value="KDR79058.1"/>
    <property type="molecule type" value="Genomic_DNA"/>
</dbReference>
<dbReference type="Pfam" id="PF00628">
    <property type="entry name" value="PHD"/>
    <property type="match status" value="1"/>
</dbReference>
<dbReference type="InterPro" id="IPR011011">
    <property type="entry name" value="Znf_FYVE_PHD"/>
</dbReference>
<dbReference type="CDD" id="cd15489">
    <property type="entry name" value="PHD_SF"/>
    <property type="match status" value="1"/>
</dbReference>
<name>A0A067TJC2_GALM3</name>
<evidence type="ECO:0000313" key="6">
    <source>
        <dbReference type="EMBL" id="KDR79058.1"/>
    </source>
</evidence>
<feature type="region of interest" description="Disordered" evidence="4">
    <location>
        <begin position="881"/>
        <end position="900"/>
    </location>
</feature>
<organism evidence="6 7">
    <name type="scientific">Galerina marginata (strain CBS 339.88)</name>
    <dbReference type="NCBI Taxonomy" id="685588"/>
    <lineage>
        <taxon>Eukaryota</taxon>
        <taxon>Fungi</taxon>
        <taxon>Dikarya</taxon>
        <taxon>Basidiomycota</taxon>
        <taxon>Agaricomycotina</taxon>
        <taxon>Agaricomycetes</taxon>
        <taxon>Agaricomycetidae</taxon>
        <taxon>Agaricales</taxon>
        <taxon>Agaricineae</taxon>
        <taxon>Strophariaceae</taxon>
        <taxon>Galerina</taxon>
    </lineage>
</organism>
<feature type="region of interest" description="Disordered" evidence="4">
    <location>
        <begin position="910"/>
        <end position="935"/>
    </location>
</feature>
<dbReference type="InterPro" id="IPR001965">
    <property type="entry name" value="Znf_PHD"/>
</dbReference>
<dbReference type="InterPro" id="IPR028938">
    <property type="entry name" value="Rsf1-like"/>
</dbReference>
<dbReference type="AlphaFoldDB" id="A0A067TJC2"/>
<dbReference type="GO" id="GO:0008270">
    <property type="term" value="F:zinc ion binding"/>
    <property type="evidence" value="ECO:0007669"/>
    <property type="project" value="UniProtKB-KW"/>
</dbReference>
<dbReference type="InterPro" id="IPR019787">
    <property type="entry name" value="Znf_PHD-finger"/>
</dbReference>
<evidence type="ECO:0000256" key="4">
    <source>
        <dbReference type="SAM" id="MobiDB-lite"/>
    </source>
</evidence>
<evidence type="ECO:0000256" key="1">
    <source>
        <dbReference type="ARBA" id="ARBA00022723"/>
    </source>
</evidence>
<feature type="domain" description="Zinc finger PHD-type" evidence="5">
    <location>
        <begin position="671"/>
        <end position="728"/>
    </location>
</feature>
<evidence type="ECO:0000313" key="7">
    <source>
        <dbReference type="Proteomes" id="UP000027222"/>
    </source>
</evidence>
<reference evidence="7" key="1">
    <citation type="journal article" date="2014" name="Proc. Natl. Acad. Sci. U.S.A.">
        <title>Extensive sampling of basidiomycete genomes demonstrates inadequacy of the white-rot/brown-rot paradigm for wood decay fungi.</title>
        <authorList>
            <person name="Riley R."/>
            <person name="Salamov A.A."/>
            <person name="Brown D.W."/>
            <person name="Nagy L.G."/>
            <person name="Floudas D."/>
            <person name="Held B.W."/>
            <person name="Levasseur A."/>
            <person name="Lombard V."/>
            <person name="Morin E."/>
            <person name="Otillar R."/>
            <person name="Lindquist E.A."/>
            <person name="Sun H."/>
            <person name="LaButti K.M."/>
            <person name="Schmutz J."/>
            <person name="Jabbour D."/>
            <person name="Luo H."/>
            <person name="Baker S.E."/>
            <person name="Pisabarro A.G."/>
            <person name="Walton J.D."/>
            <person name="Blanchette R.A."/>
            <person name="Henrissat B."/>
            <person name="Martin F."/>
            <person name="Cullen D."/>
            <person name="Hibbett D.S."/>
            <person name="Grigoriev I.V."/>
        </authorList>
    </citation>
    <scope>NUCLEOTIDE SEQUENCE [LARGE SCALE GENOMIC DNA]</scope>
    <source>
        <strain evidence="7">CBS 339.88</strain>
    </source>
</reference>
<dbReference type="GO" id="GO:0006355">
    <property type="term" value="P:regulation of DNA-templated transcription"/>
    <property type="evidence" value="ECO:0007669"/>
    <property type="project" value="InterPro"/>
</dbReference>
<keyword evidence="1" id="KW-0479">Metal-binding</keyword>
<dbReference type="SUPFAM" id="SSF57903">
    <property type="entry name" value="FYVE/PHD zinc finger"/>
    <property type="match status" value="1"/>
</dbReference>
<feature type="compositionally biased region" description="Basic and acidic residues" evidence="4">
    <location>
        <begin position="561"/>
        <end position="626"/>
    </location>
</feature>
<feature type="region of interest" description="Disordered" evidence="4">
    <location>
        <begin position="359"/>
        <end position="398"/>
    </location>
</feature>
<proteinExistence type="predicted"/>
<feature type="compositionally biased region" description="Basic and acidic residues" evidence="4">
    <location>
        <begin position="120"/>
        <end position="135"/>
    </location>
</feature>
<feature type="compositionally biased region" description="Polar residues" evidence="4">
    <location>
        <begin position="105"/>
        <end position="114"/>
    </location>
</feature>
<feature type="region of interest" description="Disordered" evidence="4">
    <location>
        <begin position="280"/>
        <end position="343"/>
    </location>
</feature>
<accession>A0A067TJC2</accession>
<feature type="compositionally biased region" description="Polar residues" evidence="4">
    <location>
        <begin position="910"/>
        <end position="921"/>
    </location>
</feature>
<dbReference type="PANTHER" id="PTHR14296:SF3">
    <property type="entry name" value="DIKAR, ISOFORM F"/>
    <property type="match status" value="1"/>
</dbReference>
<evidence type="ECO:0000256" key="2">
    <source>
        <dbReference type="ARBA" id="ARBA00022771"/>
    </source>
</evidence>
<dbReference type="OrthoDB" id="303107at2759"/>
<keyword evidence="2" id="KW-0863">Zinc-finger</keyword>
<feature type="region of interest" description="Disordered" evidence="4">
    <location>
        <begin position="1"/>
        <end position="29"/>
    </location>
</feature>
<dbReference type="GO" id="GO:0031213">
    <property type="term" value="C:RSF complex"/>
    <property type="evidence" value="ECO:0007669"/>
    <property type="project" value="InterPro"/>
</dbReference>
<dbReference type="Gene3D" id="3.30.40.10">
    <property type="entry name" value="Zinc/RING finger domain, C3HC4 (zinc finger)"/>
    <property type="match status" value="1"/>
</dbReference>
<keyword evidence="3" id="KW-0862">Zinc</keyword>
<dbReference type="InterPro" id="IPR013083">
    <property type="entry name" value="Znf_RING/FYVE/PHD"/>
</dbReference>
<dbReference type="PROSITE" id="PS01359">
    <property type="entry name" value="ZF_PHD_1"/>
    <property type="match status" value="1"/>
</dbReference>
<dbReference type="SMART" id="SM00249">
    <property type="entry name" value="PHD"/>
    <property type="match status" value="1"/>
</dbReference>
<dbReference type="InterPro" id="IPR019786">
    <property type="entry name" value="Zinc_finger_PHD-type_CS"/>
</dbReference>
<dbReference type="Proteomes" id="UP000027222">
    <property type="component" value="Unassembled WGS sequence"/>
</dbReference>
<dbReference type="PANTHER" id="PTHR14296">
    <property type="entry name" value="REMODELING AND SPACING FACTOR 1"/>
    <property type="match status" value="1"/>
</dbReference>
<dbReference type="HOGENOM" id="CLU_004503_0_0_1"/>
<evidence type="ECO:0000256" key="3">
    <source>
        <dbReference type="ARBA" id="ARBA00022833"/>
    </source>
</evidence>
<feature type="region of interest" description="Disordered" evidence="4">
    <location>
        <begin position="561"/>
        <end position="640"/>
    </location>
</feature>
<sequence length="935" mass="106509">MPRRSKTRASNPHTSVTTSPPPPQHDSQSENLVLLRRQWRWAAFSQFFYTFSPLFAMGDITISDIETDLVYQTNNTLSRIMQKLLYTLSYDRKVSLDNWQSALRKQYNKRNPQANPIGPDPKDTKRHPNDCKEQEISISEPPDQALEEPQGNTDGEQTNLSSREGSRSDETGPCDLRLGEGVELSRQSSVAQNFHVAESRRRIDEDPDQEESVDWFDLPMMTKLESMHTLAEWQFQNPTRLRTIMKSDDEFASWRIEPTGYDSKRNAYWLIGGDRLWIQRIPPKTPKSQSLKRKRTTNQVPEKPQPHSKLTTSSKRPRLEQGDLSSSAQNTSGRQSRVAKDQAKLKLDLQARELAKLNREASMLGRSPKPPHASSSRTQPSKRVVGTRTSARLRGSAEDEWQPIPDEWLDSNAKGGTPKTSVLRTGLESDQETVSDLTELSEEVEEGTDAKLQTSESLANVYDQSSRCHLEENDSKQAHEALENFVEWETICVSLREWEQVTEQLEKATHYAEKALYKILVNDIVPAITQELREIERKREIEEALVHRKRSSRIALKESEREEARLAVKRKQEEEEKFSRSRRMEARLQKEETERIKRETAREQRRKEREAREESRKASVEKEKPVDTPTKPSKADQGILSMDDTLEEKANGKTGTNSGSRTPAGEDWELSCEVCQRYGLNLDDGTPMMSCGRCSKWQHILCHDRADKAAGLPPRNWVSVDFICKTCRNKRQDPRQDRFFPPSRHLPALSSSQMQSYQSYPQAMVPSVDLHPSAYLPTYREPAQQSYYVRPANGQLNNAGQYTVPVATNGPRPTISFSHYQPAAHGFSSGAQKVYPDHQSYYGEPLRTATSPPYKPPTTIPAWNITTPAHAPGYSLLPNGGAAASSSNIYRSQSDERQGVVSINESQSLHRYSEQHYPSTQFKHHPTSYQPPLGR</sequence>
<keyword evidence="7" id="KW-1185">Reference proteome</keyword>
<feature type="compositionally biased region" description="Polar residues" evidence="4">
    <location>
        <begin position="150"/>
        <end position="163"/>
    </location>
</feature>
<evidence type="ECO:0000259" key="5">
    <source>
        <dbReference type="SMART" id="SM00249"/>
    </source>
</evidence>